<feature type="compositionally biased region" description="Acidic residues" evidence="1">
    <location>
        <begin position="221"/>
        <end position="230"/>
    </location>
</feature>
<dbReference type="PANTHER" id="PTHR33828">
    <property type="entry name" value="OS05G0596200 PROTEIN"/>
    <property type="match status" value="1"/>
</dbReference>
<evidence type="ECO:0000256" key="1">
    <source>
        <dbReference type="SAM" id="MobiDB-lite"/>
    </source>
</evidence>
<dbReference type="OrthoDB" id="361835at2759"/>
<evidence type="ECO:0000313" key="3">
    <source>
        <dbReference type="Proteomes" id="UP000232323"/>
    </source>
</evidence>
<accession>A0A250WRU0</accession>
<evidence type="ECO:0000313" key="2">
    <source>
        <dbReference type="EMBL" id="GAX73555.1"/>
    </source>
</evidence>
<dbReference type="AlphaFoldDB" id="A0A250WRU0"/>
<feature type="region of interest" description="Disordered" evidence="1">
    <location>
        <begin position="171"/>
        <end position="315"/>
    </location>
</feature>
<sequence>MSDDDDDAPIIQRLKSKSSSAADENSNKVDAIVKEEPLDANKPTVADENGSDDEPIGLRRSKATSEAMNGERNGKSEISRNSKETRPAAKSKPVKREPQEDESTEVKVVVKKEKKVFELPGQTRETPPETDPLRKFYTSLLSQRPDSDMALKWCLMHGLLSEKDAKAALAKIGKGTSRSTPVKSEPSRKAVKREPKEEPVSKGAVGVMAGGRKRPKVKYEDDFDESEDDEEVKKKPAASKKEATKKPVGVKKEEEEEDEDEKPLSSLISKKRVAVKSEAPAAAPNRTTIKDVAFRDGGMEDDDDEDEKPLSLRRK</sequence>
<dbReference type="Proteomes" id="UP000232323">
    <property type="component" value="Unassembled WGS sequence"/>
</dbReference>
<protein>
    <submittedName>
        <fullName evidence="2">Uncharacterized protein</fullName>
    </submittedName>
</protein>
<feature type="compositionally biased region" description="Basic and acidic residues" evidence="1">
    <location>
        <begin position="185"/>
        <end position="200"/>
    </location>
</feature>
<feature type="compositionally biased region" description="Basic and acidic residues" evidence="1">
    <location>
        <begin position="288"/>
        <end position="298"/>
    </location>
</feature>
<proteinExistence type="predicted"/>
<feature type="compositionally biased region" description="Basic and acidic residues" evidence="1">
    <location>
        <begin position="25"/>
        <end position="39"/>
    </location>
</feature>
<feature type="region of interest" description="Disordered" evidence="1">
    <location>
        <begin position="1"/>
        <end position="106"/>
    </location>
</feature>
<comment type="caution">
    <text evidence="2">The sequence shown here is derived from an EMBL/GenBank/DDBJ whole genome shotgun (WGS) entry which is preliminary data.</text>
</comment>
<organism evidence="2 3">
    <name type="scientific">Chlamydomonas eustigma</name>
    <dbReference type="NCBI Taxonomy" id="1157962"/>
    <lineage>
        <taxon>Eukaryota</taxon>
        <taxon>Viridiplantae</taxon>
        <taxon>Chlorophyta</taxon>
        <taxon>core chlorophytes</taxon>
        <taxon>Chlorophyceae</taxon>
        <taxon>CS clade</taxon>
        <taxon>Chlamydomonadales</taxon>
        <taxon>Chlamydomonadaceae</taxon>
        <taxon>Chlamydomonas</taxon>
    </lineage>
</organism>
<feature type="compositionally biased region" description="Basic and acidic residues" evidence="1">
    <location>
        <begin position="231"/>
        <end position="253"/>
    </location>
</feature>
<reference evidence="2 3" key="1">
    <citation type="submission" date="2017-08" db="EMBL/GenBank/DDBJ databases">
        <title>Acidophilic green algal genome provides insights into adaptation to an acidic environment.</title>
        <authorList>
            <person name="Hirooka S."/>
            <person name="Hirose Y."/>
            <person name="Kanesaki Y."/>
            <person name="Higuchi S."/>
            <person name="Fujiwara T."/>
            <person name="Onuma R."/>
            <person name="Era A."/>
            <person name="Ohbayashi R."/>
            <person name="Uzuka A."/>
            <person name="Nozaki H."/>
            <person name="Yoshikawa H."/>
            <person name="Miyagishima S.Y."/>
        </authorList>
    </citation>
    <scope>NUCLEOTIDE SEQUENCE [LARGE SCALE GENOMIC DNA]</scope>
    <source>
        <strain evidence="2 3">NIES-2499</strain>
    </source>
</reference>
<feature type="compositionally biased region" description="Basic and acidic residues" evidence="1">
    <location>
        <begin position="72"/>
        <end position="87"/>
    </location>
</feature>
<name>A0A250WRU0_9CHLO</name>
<feature type="compositionally biased region" description="Basic and acidic residues" evidence="1">
    <location>
        <begin position="94"/>
        <end position="106"/>
    </location>
</feature>
<dbReference type="EMBL" id="BEGY01000004">
    <property type="protein sequence ID" value="GAX73555.1"/>
    <property type="molecule type" value="Genomic_DNA"/>
</dbReference>
<gene>
    <name evidence="2" type="ORF">CEUSTIGMA_g1006.t1</name>
</gene>
<dbReference type="PANTHER" id="PTHR33828:SF2">
    <property type="entry name" value="NUCLEOLIN"/>
    <property type="match status" value="1"/>
</dbReference>
<keyword evidence="3" id="KW-1185">Reference proteome</keyword>